<keyword evidence="2" id="KW-0812">Transmembrane</keyword>
<feature type="transmembrane region" description="Helical" evidence="2">
    <location>
        <begin position="188"/>
        <end position="204"/>
    </location>
</feature>
<reference evidence="3 4" key="1">
    <citation type="journal article" date="2013" name="Curr. Biol.">
        <title>The Genome of the Foraminiferan Reticulomyxa filosa.</title>
        <authorList>
            <person name="Glockner G."/>
            <person name="Hulsmann N."/>
            <person name="Schleicher M."/>
            <person name="Noegel A.A."/>
            <person name="Eichinger L."/>
            <person name="Gallinger C."/>
            <person name="Pawlowski J."/>
            <person name="Sierra R."/>
            <person name="Euteneuer U."/>
            <person name="Pillet L."/>
            <person name="Moustafa A."/>
            <person name="Platzer M."/>
            <person name="Groth M."/>
            <person name="Szafranski K."/>
            <person name="Schliwa M."/>
        </authorList>
    </citation>
    <scope>NUCLEOTIDE SEQUENCE [LARGE SCALE GENOMIC DNA]</scope>
</reference>
<comment type="caution">
    <text evidence="3">The sequence shown here is derived from an EMBL/GenBank/DDBJ whole genome shotgun (WGS) entry which is preliminary data.</text>
</comment>
<evidence type="ECO:0000256" key="1">
    <source>
        <dbReference type="SAM" id="MobiDB-lite"/>
    </source>
</evidence>
<accession>X6LR41</accession>
<dbReference type="EMBL" id="ASPP01030406">
    <property type="protein sequence ID" value="ETO04094.1"/>
    <property type="molecule type" value="Genomic_DNA"/>
</dbReference>
<proteinExistence type="predicted"/>
<keyword evidence="2" id="KW-0472">Membrane</keyword>
<feature type="compositionally biased region" description="Basic residues" evidence="1">
    <location>
        <begin position="1"/>
        <end position="10"/>
    </location>
</feature>
<dbReference type="Gene3D" id="1.10.1410.10">
    <property type="match status" value="1"/>
</dbReference>
<protein>
    <recommendedName>
        <fullName evidence="5">Polynucleotide adenylyltransferase</fullName>
    </recommendedName>
</protein>
<evidence type="ECO:0008006" key="5">
    <source>
        <dbReference type="Google" id="ProtNLM"/>
    </source>
</evidence>
<evidence type="ECO:0000313" key="4">
    <source>
        <dbReference type="Proteomes" id="UP000023152"/>
    </source>
</evidence>
<sequence>KKKKKKKKKGVSGTEGEEAVQQQKNLNNDYREVYILECVGLFGRDIMGYYGGACLPTTCECHTFASWKFGPQQSIPITISELNFDDDHTGWGWKPDTSKLDYMSILTPVHPIMNCAHNVIRPTFDLLHRELCAGDAIVGKLAPHVSNGRVISIDQWKMLLSRKEFFMDSRACYIDVACSASCPQYRRIWLLFFFFHLLLLFFFFF</sequence>
<keyword evidence="2" id="KW-1133">Transmembrane helix</keyword>
<feature type="non-terminal residue" evidence="3">
    <location>
        <position position="1"/>
    </location>
</feature>
<gene>
    <name evidence="3" type="ORF">RFI_33308</name>
</gene>
<dbReference type="AlphaFoldDB" id="X6LR41"/>
<keyword evidence="4" id="KW-1185">Reference proteome</keyword>
<name>X6LR41_RETFI</name>
<feature type="region of interest" description="Disordered" evidence="1">
    <location>
        <begin position="1"/>
        <end position="21"/>
    </location>
</feature>
<organism evidence="3 4">
    <name type="scientific">Reticulomyxa filosa</name>
    <dbReference type="NCBI Taxonomy" id="46433"/>
    <lineage>
        <taxon>Eukaryota</taxon>
        <taxon>Sar</taxon>
        <taxon>Rhizaria</taxon>
        <taxon>Retaria</taxon>
        <taxon>Foraminifera</taxon>
        <taxon>Monothalamids</taxon>
        <taxon>Reticulomyxidae</taxon>
        <taxon>Reticulomyxa</taxon>
    </lineage>
</organism>
<evidence type="ECO:0000256" key="2">
    <source>
        <dbReference type="SAM" id="Phobius"/>
    </source>
</evidence>
<dbReference type="SUPFAM" id="SSF81631">
    <property type="entry name" value="PAP/OAS1 substrate-binding domain"/>
    <property type="match status" value="1"/>
</dbReference>
<evidence type="ECO:0000313" key="3">
    <source>
        <dbReference type="EMBL" id="ETO04094.1"/>
    </source>
</evidence>
<dbReference type="Proteomes" id="UP000023152">
    <property type="component" value="Unassembled WGS sequence"/>
</dbReference>